<feature type="domain" description="Peptidase M20 dimerisation" evidence="2">
    <location>
        <begin position="227"/>
        <end position="313"/>
    </location>
</feature>
<evidence type="ECO:0000259" key="2">
    <source>
        <dbReference type="Pfam" id="PF07687"/>
    </source>
</evidence>
<dbReference type="NCBIfam" id="TIGR01891">
    <property type="entry name" value="amidohydrolases"/>
    <property type="match status" value="1"/>
</dbReference>
<dbReference type="SUPFAM" id="SSF55031">
    <property type="entry name" value="Bacterial exopeptidase dimerisation domain"/>
    <property type="match status" value="1"/>
</dbReference>
<accession>A0ABS7ZA18</accession>
<sequence>MTPSPPPDRLSTAYLDHLAAEAEHRRRSTTLPGDVPSLLADGVADVVERAAEALEPDLREIVERLHADPEPAFEEHRSAAVLLEVLARHGIDAELGVHGLPTAFRAELRGAGAARGAGPGTGDDGPTIAVCAEYDALPVIGHACGHNVIAAAGVGAFLVLARVMAADDAPAGRVVLLGTPAEEGRTGKELLARAGALDDVDAAIMVHPYGQDVADQVWLGRRLLTWTFTGRAAHASSVPFMGRNALDAANLAYQGIGLLRQQMPPVDRVHATIVEGGTRPSVITERAVMHLYARSKYPDTLRDLSARLDDIARGAALMTGTEVTIAWDDGALPSLPVRTNSALTRRWVAAQRRRGRDPLAPGVVSETIAASTDFGNVSFRVPGIHPLVQVSSPDVALHTAEFAAAAGGPGAVPAAVDSAVGLALVALEYLSDDALRAAVHDEFTAQGGPLDVPRYFD</sequence>
<dbReference type="PANTHER" id="PTHR30575">
    <property type="entry name" value="PEPTIDASE M20"/>
    <property type="match status" value="1"/>
</dbReference>
<dbReference type="EMBL" id="JAIXCQ010000001">
    <property type="protein sequence ID" value="MCA5891903.1"/>
    <property type="molecule type" value="Genomic_DNA"/>
</dbReference>
<dbReference type="Gene3D" id="3.30.70.360">
    <property type="match status" value="1"/>
</dbReference>
<organism evidence="3 4">
    <name type="scientific">Isoptericola luteus</name>
    <dbReference type="NCBI Taxonomy" id="2879484"/>
    <lineage>
        <taxon>Bacteria</taxon>
        <taxon>Bacillati</taxon>
        <taxon>Actinomycetota</taxon>
        <taxon>Actinomycetes</taxon>
        <taxon>Micrococcales</taxon>
        <taxon>Promicromonosporaceae</taxon>
        <taxon>Isoptericola</taxon>
    </lineage>
</organism>
<dbReference type="CDD" id="cd03887">
    <property type="entry name" value="M20_Acy1L2"/>
    <property type="match status" value="1"/>
</dbReference>
<dbReference type="InterPro" id="IPR002933">
    <property type="entry name" value="Peptidase_M20"/>
</dbReference>
<dbReference type="PIRSF" id="PIRSF037226">
    <property type="entry name" value="Amidohydrolase_ACY1L2_prd"/>
    <property type="match status" value="1"/>
</dbReference>
<dbReference type="InterPro" id="IPR011650">
    <property type="entry name" value="Peptidase_M20_dimer"/>
</dbReference>
<keyword evidence="4" id="KW-1185">Reference proteome</keyword>
<evidence type="ECO:0000313" key="4">
    <source>
        <dbReference type="Proteomes" id="UP001319870"/>
    </source>
</evidence>
<comment type="caution">
    <text evidence="3">The sequence shown here is derived from an EMBL/GenBank/DDBJ whole genome shotgun (WGS) entry which is preliminary data.</text>
</comment>
<dbReference type="InterPro" id="IPR036264">
    <property type="entry name" value="Bact_exopeptidase_dim_dom"/>
</dbReference>
<evidence type="ECO:0000256" key="1">
    <source>
        <dbReference type="PIRNR" id="PIRNR037226"/>
    </source>
</evidence>
<dbReference type="InterPro" id="IPR052030">
    <property type="entry name" value="Peptidase_M20/M20A_hydrolases"/>
</dbReference>
<dbReference type="InterPro" id="IPR017439">
    <property type="entry name" value="Amidohydrolase"/>
</dbReference>
<dbReference type="Gene3D" id="3.40.630.10">
    <property type="entry name" value="Zn peptidases"/>
    <property type="match status" value="1"/>
</dbReference>
<comment type="similarity">
    <text evidence="1">Belongs to the peptidase M20A family.</text>
</comment>
<dbReference type="PANTHER" id="PTHR30575:SF3">
    <property type="entry name" value="PEPTIDASE M20 DIMERISATION DOMAIN-CONTAINING PROTEIN"/>
    <property type="match status" value="1"/>
</dbReference>
<name>A0ABS7ZA18_9MICO</name>
<dbReference type="Pfam" id="PF01546">
    <property type="entry name" value="Peptidase_M20"/>
    <property type="match status" value="1"/>
</dbReference>
<proteinExistence type="inferred from homology"/>
<dbReference type="RefSeq" id="WP_225563627.1">
    <property type="nucleotide sequence ID" value="NZ_JAIXCQ010000001.1"/>
</dbReference>
<dbReference type="Pfam" id="PF07687">
    <property type="entry name" value="M20_dimer"/>
    <property type="match status" value="1"/>
</dbReference>
<dbReference type="InterPro" id="IPR017144">
    <property type="entry name" value="Xaa-Arg_dipeptidase"/>
</dbReference>
<gene>
    <name evidence="3" type="ORF">LEP48_00870</name>
</gene>
<reference evidence="3 4" key="1">
    <citation type="submission" date="2021-09" db="EMBL/GenBank/DDBJ databases">
        <title>Isoptericola luteus sp. nov., a novel bacterium isolated from Harbin, the capital city of Heilongjiang province.</title>
        <authorList>
            <person name="Li J."/>
        </authorList>
    </citation>
    <scope>NUCLEOTIDE SEQUENCE [LARGE SCALE GENOMIC DNA]</scope>
    <source>
        <strain evidence="3 4">NEAU-Y5</strain>
    </source>
</reference>
<protein>
    <recommendedName>
        <fullName evidence="1">Peptidase M20 domain-containing protein 2</fullName>
    </recommendedName>
</protein>
<evidence type="ECO:0000313" key="3">
    <source>
        <dbReference type="EMBL" id="MCA5891903.1"/>
    </source>
</evidence>
<dbReference type="Proteomes" id="UP001319870">
    <property type="component" value="Unassembled WGS sequence"/>
</dbReference>
<dbReference type="SUPFAM" id="SSF53187">
    <property type="entry name" value="Zn-dependent exopeptidases"/>
    <property type="match status" value="1"/>
</dbReference>